<name>A0ABN7SV55_OIKDI</name>
<accession>A0ABN7SV55</accession>
<dbReference type="EMBL" id="OU015566">
    <property type="protein sequence ID" value="CAG5108321.1"/>
    <property type="molecule type" value="Genomic_DNA"/>
</dbReference>
<proteinExistence type="predicted"/>
<sequence length="217" mass="24560">MSAQFQFLQNETQFKAVLQHAGSVTFLNSQNQVLLTVTHKFEFLGTCDAEPRYIAHHHELGDVIQTHRVKVEKCCICCPTSVDFGIFAGQEHLGSFRYPSRVQSGHMYVNVFTPTELLDADGNFYLKYCKTTSNVFDAKSLKENESDIRTQTLITEGPNLVATLDTRSQGQPGVLPWNHSATISVSPQLPVPTKLCLMMNAAMLLFDFWRRERQNRS</sequence>
<keyword evidence="2" id="KW-1185">Reference proteome</keyword>
<evidence type="ECO:0000313" key="1">
    <source>
        <dbReference type="EMBL" id="CAG5108321.1"/>
    </source>
</evidence>
<gene>
    <name evidence="1" type="ORF">OKIOD_LOCUS12505</name>
</gene>
<dbReference type="Proteomes" id="UP001158576">
    <property type="component" value="Chromosome 1"/>
</dbReference>
<evidence type="ECO:0000313" key="2">
    <source>
        <dbReference type="Proteomes" id="UP001158576"/>
    </source>
</evidence>
<protein>
    <submittedName>
        <fullName evidence="1">Oidioi.mRNA.OKI2018_I69.chr1.g3740.t1.cds</fullName>
    </submittedName>
</protein>
<organism evidence="1 2">
    <name type="scientific">Oikopleura dioica</name>
    <name type="common">Tunicate</name>
    <dbReference type="NCBI Taxonomy" id="34765"/>
    <lineage>
        <taxon>Eukaryota</taxon>
        <taxon>Metazoa</taxon>
        <taxon>Chordata</taxon>
        <taxon>Tunicata</taxon>
        <taxon>Appendicularia</taxon>
        <taxon>Copelata</taxon>
        <taxon>Oikopleuridae</taxon>
        <taxon>Oikopleura</taxon>
    </lineage>
</organism>
<reference evidence="1 2" key="1">
    <citation type="submission" date="2021-04" db="EMBL/GenBank/DDBJ databases">
        <authorList>
            <person name="Bliznina A."/>
        </authorList>
    </citation>
    <scope>NUCLEOTIDE SEQUENCE [LARGE SCALE GENOMIC DNA]</scope>
</reference>